<dbReference type="Proteomes" id="UP000276615">
    <property type="component" value="Unassembled WGS sequence"/>
</dbReference>
<evidence type="ECO:0000256" key="1">
    <source>
        <dbReference type="SAM" id="MobiDB-lite"/>
    </source>
</evidence>
<dbReference type="GO" id="GO:0047355">
    <property type="term" value="F:CDP-glycerol glycerophosphotransferase activity"/>
    <property type="evidence" value="ECO:0007669"/>
    <property type="project" value="InterPro"/>
</dbReference>
<dbReference type="InterPro" id="IPR043148">
    <property type="entry name" value="TagF_C"/>
</dbReference>
<dbReference type="Pfam" id="PF04464">
    <property type="entry name" value="Glyphos_transf"/>
    <property type="match status" value="1"/>
</dbReference>
<gene>
    <name evidence="2" type="ORF">ALP92_00043</name>
</gene>
<dbReference type="SUPFAM" id="SSF53756">
    <property type="entry name" value="UDP-Glycosyltransferase/glycogen phosphorylase"/>
    <property type="match status" value="1"/>
</dbReference>
<feature type="region of interest" description="Disordered" evidence="1">
    <location>
        <begin position="1"/>
        <end position="39"/>
    </location>
</feature>
<evidence type="ECO:0000313" key="3">
    <source>
        <dbReference type="Proteomes" id="UP000276615"/>
    </source>
</evidence>
<reference evidence="2 3" key="1">
    <citation type="submission" date="2018-08" db="EMBL/GenBank/DDBJ databases">
        <title>Recombination of ecologically and evolutionarily significant loci maintains genetic cohesion in the Pseudomonas syringae species complex.</title>
        <authorList>
            <person name="Dillon M."/>
            <person name="Thakur S."/>
            <person name="Almeida R.N.D."/>
            <person name="Weir B.S."/>
            <person name="Guttman D.S."/>
        </authorList>
    </citation>
    <scope>NUCLEOTIDE SEQUENCE [LARGE SCALE GENOMIC DNA]</scope>
    <source>
        <strain evidence="2 3">ICMP 8670</strain>
    </source>
</reference>
<dbReference type="Gene3D" id="3.40.50.12580">
    <property type="match status" value="1"/>
</dbReference>
<accession>A0A3M4RXF7</accession>
<dbReference type="AlphaFoldDB" id="A0A3M4RXF7"/>
<feature type="compositionally biased region" description="Basic residues" evidence="1">
    <location>
        <begin position="1"/>
        <end position="15"/>
    </location>
</feature>
<dbReference type="InterPro" id="IPR007739">
    <property type="entry name" value="RgpF"/>
</dbReference>
<dbReference type="InterPro" id="IPR007554">
    <property type="entry name" value="Glycerophosphate_synth"/>
</dbReference>
<comment type="caution">
    <text evidence="2">The sequence shown here is derived from an EMBL/GenBank/DDBJ whole genome shotgun (WGS) entry which is preliminary data.</text>
</comment>
<feature type="compositionally biased region" description="Polar residues" evidence="1">
    <location>
        <begin position="17"/>
        <end position="31"/>
    </location>
</feature>
<evidence type="ECO:0000313" key="2">
    <source>
        <dbReference type="EMBL" id="RMR07385.1"/>
    </source>
</evidence>
<proteinExistence type="predicted"/>
<name>A0A3M4RXF7_9PSED</name>
<dbReference type="RefSeq" id="WP_122283836.1">
    <property type="nucleotide sequence ID" value="NZ_RBRQ01000219.1"/>
</dbReference>
<dbReference type="EMBL" id="RBRQ01000219">
    <property type="protein sequence ID" value="RMR07385.1"/>
    <property type="molecule type" value="Genomic_DNA"/>
</dbReference>
<protein>
    <submittedName>
        <fullName evidence="2">Uncharacterized protein</fullName>
    </submittedName>
</protein>
<organism evidence="2 3">
    <name type="scientific">Pseudomonas syringae pv. primulae</name>
    <dbReference type="NCBI Taxonomy" id="251707"/>
    <lineage>
        <taxon>Bacteria</taxon>
        <taxon>Pseudomonadati</taxon>
        <taxon>Pseudomonadota</taxon>
        <taxon>Gammaproteobacteria</taxon>
        <taxon>Pseudomonadales</taxon>
        <taxon>Pseudomonadaceae</taxon>
        <taxon>Pseudomonas</taxon>
    </lineage>
</organism>
<sequence>MKKEKAKKTTQKKKTLSNETANQVIVNSPSDTADRKTGNSALDKIKTSDLYDEEWYKNNYKDLRNLDIDFARHYLDYGWKQGKSPSFAFSGDMYLAAYPDVKTIEMNPLLHYETYGRSEKRYVFSYAIEAIYNSSYFDVEYYNETYTVKSHSRLESSINYITCNEGSRNPSLYFDADSYLTAYPDVKESGVAPLLHFELHGKKENRVAGVSNPAAKFIKYENKANLSSKTKRLCLFACYMGDGAIPDETIFLLENVRSVCDGIILIGDCGIQPDEFEKIKHLVCYANFVRHCEYDFGSYKRAFAYADENGLLENADEILICNDSVVGPCGDINDFFKSRDEDGNPDFYGTTINNFGFRDTESHGNSMFSPHIQSYFLTITKNIFNTEFWKDFIYSVASQKHKTDIIIKYEMGMSKLLQSQGYPPNSMYKSTAGLNPAARECMDVLSNALFIKKSMLPGLSIERAGMVNGIFKSKNFPFYLKDNKVVSHRSEKANPSNRKHSKLKIIDSDLSGNMVTLFTASEYDYAGLELLISSDDDFISINAIRGVDVTKTSYEGIVDSYLSQGLYIFAFEFYIDHITQGAKLNFSSQGTPVALHYIYGDIPCYNLLNHKNLGLFPRIEKNTFYLEKKEQSIISIMLSESYSQHDKALYASIVNSSAKPKYKLYSERASLTGDNAYEAFKYALKSDEDCYYITSKDVIDREQDERLKKHLVRSGSAHHKELFLNAEALYCSFGFPGIIFPELRDIHISALKYKLYLMWHGISAGDKNSYDIAFFNGNRNDGVIACSPHEEKNFSALGHTNVHLTGYPRMDKWCNDTPLNVNSAILFFTWRRNLFEATLADFLNSEYVATITNLVQELAKSRPKLELYYFIHNAIPNQHIECLAAILRANCNNIRFVNNNDTQTFNHIFNTSKYLITDYSSVGYDFAYYKKRTSTFFIPEKFIDGHYIPTELFYKIKTGPICFDTGSVIKSLNPNEYKKHQSSAKSFFRFMDSKNCQRTHDVTGQHSTLATKI</sequence>
<dbReference type="Pfam" id="PF05045">
    <property type="entry name" value="RgpF"/>
    <property type="match status" value="1"/>
</dbReference>
<dbReference type="GO" id="GO:0016020">
    <property type="term" value="C:membrane"/>
    <property type="evidence" value="ECO:0007669"/>
    <property type="project" value="InterPro"/>
</dbReference>